<feature type="compositionally biased region" description="Polar residues" evidence="5">
    <location>
        <begin position="392"/>
        <end position="440"/>
    </location>
</feature>
<dbReference type="PANTHER" id="PTHR14054:SF14">
    <property type="entry name" value="REPETIN"/>
    <property type="match status" value="1"/>
</dbReference>
<keyword evidence="1" id="KW-0479">Metal-binding</keyword>
<dbReference type="SUPFAM" id="SSF47473">
    <property type="entry name" value="EF-hand"/>
    <property type="match status" value="1"/>
</dbReference>
<protein>
    <recommendedName>
        <fullName evidence="6">EF-hand domain-containing protein</fullName>
    </recommendedName>
</protein>
<feature type="non-terminal residue" evidence="7">
    <location>
        <position position="440"/>
    </location>
</feature>
<feature type="region of interest" description="Disordered" evidence="5">
    <location>
        <begin position="330"/>
        <end position="440"/>
    </location>
</feature>
<keyword evidence="8" id="KW-1185">Reference proteome</keyword>
<feature type="region of interest" description="Disordered" evidence="5">
    <location>
        <begin position="218"/>
        <end position="313"/>
    </location>
</feature>
<dbReference type="Pfam" id="PF01023">
    <property type="entry name" value="S_100"/>
    <property type="match status" value="1"/>
</dbReference>
<sequence>MATQRLDTTMEKGTETGLYLGSVPTQEALLFYFNIPVLRHCALLTDAQQIMATAVMDDKDEVHLQRAPESHSLASLALLSGLTTEKREIEAKKESVMKPKTTRKDPDPASYCSRQLREWDSSSFIFAKMTELLNSILTVIKVFQKYANKNGDSTSLCKEELKQLLFAEFGDILRRPNDPDTVETILSLLDRNRNEHVDFHEYLLMVFQLAQACYHSLDNESSGDRTSQQERKQEETQDHKFPRNTGRQHRKRLEGERQDSCHSQSEKLSQDTHQDRSEREDKDSHYGQTEGQDQDSSSGQRLSNKSGNGNPERQGYVFALNQYEKQLQDSHYGQSDRLGQQSSYGQSGRLREDPKYSHTNQQESGSYNEQPGRLGQESGCGQRNRQELDSHYGQTDRQGLSSHYGQTDRQGLSTQYGQRDRQGLSSHYGQTDRQGLSSQY</sequence>
<dbReference type="InterPro" id="IPR011992">
    <property type="entry name" value="EF-hand-dom_pair"/>
</dbReference>
<name>A0A212CGP6_CEREH</name>
<feature type="domain" description="EF-hand" evidence="6">
    <location>
        <begin position="177"/>
        <end position="212"/>
    </location>
</feature>
<feature type="compositionally biased region" description="Polar residues" evidence="5">
    <location>
        <begin position="286"/>
        <end position="311"/>
    </location>
</feature>
<dbReference type="SMART" id="SM01394">
    <property type="entry name" value="S_100"/>
    <property type="match status" value="1"/>
</dbReference>
<dbReference type="AlphaFoldDB" id="A0A212CGP6"/>
<dbReference type="InterPro" id="IPR013787">
    <property type="entry name" value="S100_Ca-bd_sub"/>
</dbReference>
<dbReference type="EMBL" id="MKHE01000020">
    <property type="protein sequence ID" value="OWK05115.1"/>
    <property type="molecule type" value="Genomic_DNA"/>
</dbReference>
<dbReference type="PROSITE" id="PS50222">
    <property type="entry name" value="EF_HAND_2"/>
    <property type="match status" value="1"/>
</dbReference>
<feature type="compositionally biased region" description="Basic and acidic residues" evidence="5">
    <location>
        <begin position="227"/>
        <end position="241"/>
    </location>
</feature>
<dbReference type="PROSITE" id="PS00303">
    <property type="entry name" value="S100_CABP"/>
    <property type="match status" value="1"/>
</dbReference>
<comment type="similarity">
    <text evidence="4">Belongs to the S100-fused protein family.</text>
</comment>
<evidence type="ECO:0000313" key="8">
    <source>
        <dbReference type="Proteomes" id="UP000242450"/>
    </source>
</evidence>
<reference evidence="7 8" key="1">
    <citation type="journal article" date="2018" name="Mol. Genet. Genomics">
        <title>The red deer Cervus elaphus genome CerEla1.0: sequencing, annotating, genes, and chromosomes.</title>
        <authorList>
            <person name="Bana N.A."/>
            <person name="Nyiri A."/>
            <person name="Nagy J."/>
            <person name="Frank K."/>
            <person name="Nagy T."/>
            <person name="Steger V."/>
            <person name="Schiller M."/>
            <person name="Lakatos P."/>
            <person name="Sugar L."/>
            <person name="Horn P."/>
            <person name="Barta E."/>
            <person name="Orosz L."/>
        </authorList>
    </citation>
    <scope>NUCLEOTIDE SEQUENCE [LARGE SCALE GENOMIC DNA]</scope>
    <source>
        <strain evidence="7">Hungarian</strain>
    </source>
</reference>
<dbReference type="FunFam" id="1.10.238.10:FF:000133">
    <property type="entry name" value="Filaggrin"/>
    <property type="match status" value="1"/>
</dbReference>
<feature type="compositionally biased region" description="Basic and acidic residues" evidence="5">
    <location>
        <begin position="253"/>
        <end position="285"/>
    </location>
</feature>
<dbReference type="InterPro" id="IPR034325">
    <property type="entry name" value="S-100_dom"/>
</dbReference>
<evidence type="ECO:0000313" key="7">
    <source>
        <dbReference type="EMBL" id="OWK05115.1"/>
    </source>
</evidence>
<keyword evidence="3" id="KW-0106">Calcium</keyword>
<evidence type="ECO:0000256" key="4">
    <source>
        <dbReference type="ARBA" id="ARBA00038258"/>
    </source>
</evidence>
<evidence type="ECO:0000259" key="6">
    <source>
        <dbReference type="PROSITE" id="PS50222"/>
    </source>
</evidence>
<feature type="compositionally biased region" description="Polar residues" evidence="5">
    <location>
        <begin position="357"/>
        <end position="369"/>
    </location>
</feature>
<keyword evidence="2" id="KW-0677">Repeat</keyword>
<dbReference type="CDD" id="cd00213">
    <property type="entry name" value="S-100"/>
    <property type="match status" value="1"/>
</dbReference>
<dbReference type="InterPro" id="IPR002048">
    <property type="entry name" value="EF_hand_dom"/>
</dbReference>
<evidence type="ECO:0000256" key="1">
    <source>
        <dbReference type="ARBA" id="ARBA00022723"/>
    </source>
</evidence>
<dbReference type="GO" id="GO:0001533">
    <property type="term" value="C:cornified envelope"/>
    <property type="evidence" value="ECO:0007669"/>
    <property type="project" value="TreeGrafter"/>
</dbReference>
<dbReference type="Proteomes" id="UP000242450">
    <property type="component" value="Chromosome 20"/>
</dbReference>
<dbReference type="InterPro" id="IPR001751">
    <property type="entry name" value="S100/CaBP7/8-like_CS"/>
</dbReference>
<dbReference type="GO" id="GO:0046914">
    <property type="term" value="F:transition metal ion binding"/>
    <property type="evidence" value="ECO:0007669"/>
    <property type="project" value="InterPro"/>
</dbReference>
<proteinExistence type="inferred from homology"/>
<feature type="compositionally biased region" description="Polar residues" evidence="5">
    <location>
        <begin position="330"/>
        <end position="346"/>
    </location>
</feature>
<dbReference type="Gene3D" id="1.10.238.10">
    <property type="entry name" value="EF-hand"/>
    <property type="match status" value="1"/>
</dbReference>
<dbReference type="GO" id="GO:0005509">
    <property type="term" value="F:calcium ion binding"/>
    <property type="evidence" value="ECO:0007669"/>
    <property type="project" value="InterPro"/>
</dbReference>
<comment type="caution">
    <text evidence="7">The sequence shown here is derived from an EMBL/GenBank/DDBJ whole genome shotgun (WGS) entry which is preliminary data.</text>
</comment>
<evidence type="ECO:0000256" key="2">
    <source>
        <dbReference type="ARBA" id="ARBA00022737"/>
    </source>
</evidence>
<evidence type="ECO:0000256" key="3">
    <source>
        <dbReference type="ARBA" id="ARBA00022837"/>
    </source>
</evidence>
<dbReference type="PANTHER" id="PTHR14054">
    <property type="entry name" value="REPETIN"/>
    <property type="match status" value="1"/>
</dbReference>
<accession>A0A212CGP6</accession>
<gene>
    <name evidence="7" type="ORF">Celaphus_00002011</name>
</gene>
<evidence type="ECO:0000256" key="5">
    <source>
        <dbReference type="SAM" id="MobiDB-lite"/>
    </source>
</evidence>
<dbReference type="OrthoDB" id="9717494at2759"/>
<organism evidence="7 8">
    <name type="scientific">Cervus elaphus hippelaphus</name>
    <name type="common">European red deer</name>
    <dbReference type="NCBI Taxonomy" id="46360"/>
    <lineage>
        <taxon>Eukaryota</taxon>
        <taxon>Metazoa</taxon>
        <taxon>Chordata</taxon>
        <taxon>Craniata</taxon>
        <taxon>Vertebrata</taxon>
        <taxon>Euteleostomi</taxon>
        <taxon>Mammalia</taxon>
        <taxon>Eutheria</taxon>
        <taxon>Laurasiatheria</taxon>
        <taxon>Artiodactyla</taxon>
        <taxon>Ruminantia</taxon>
        <taxon>Pecora</taxon>
        <taxon>Cervidae</taxon>
        <taxon>Cervinae</taxon>
        <taxon>Cervus</taxon>
    </lineage>
</organism>